<gene>
    <name evidence="1" type="ORF">QU481_19145</name>
</gene>
<keyword evidence="2" id="KW-1185">Reference proteome</keyword>
<dbReference type="RefSeq" id="WP_289831594.1">
    <property type="nucleotide sequence ID" value="NZ_JAUEDK010000048.1"/>
</dbReference>
<comment type="caution">
    <text evidence="1">The sequence shown here is derived from an EMBL/GenBank/DDBJ whole genome shotgun (WGS) entry which is preliminary data.</text>
</comment>
<reference evidence="1" key="1">
    <citation type="submission" date="2023-06" db="EMBL/GenBank/DDBJ databases">
        <authorList>
            <person name="Zhang S."/>
        </authorList>
    </citation>
    <scope>NUCLEOTIDE SEQUENCE</scope>
    <source>
        <strain evidence="1">SG2303</strain>
    </source>
</reference>
<organism evidence="1 2">
    <name type="scientific">Crenobacter oryzisoli</name>
    <dbReference type="NCBI Taxonomy" id="3056844"/>
    <lineage>
        <taxon>Bacteria</taxon>
        <taxon>Pseudomonadati</taxon>
        <taxon>Pseudomonadota</taxon>
        <taxon>Betaproteobacteria</taxon>
        <taxon>Neisseriales</taxon>
        <taxon>Neisseriaceae</taxon>
        <taxon>Crenobacter</taxon>
    </lineage>
</organism>
<sequence length="85" mass="9675">MFELIDAKPDGHRDIMVHARLNGMPVHFHITSDAVDDFLRTEQAGVESSASALIRNWERFASRVEGFVVRHGEHDFLLTSEMLNP</sequence>
<evidence type="ECO:0000313" key="2">
    <source>
        <dbReference type="Proteomes" id="UP001168540"/>
    </source>
</evidence>
<dbReference type="Proteomes" id="UP001168540">
    <property type="component" value="Unassembled WGS sequence"/>
</dbReference>
<evidence type="ECO:0000313" key="1">
    <source>
        <dbReference type="EMBL" id="MDN0076965.1"/>
    </source>
</evidence>
<accession>A0ABT7XT39</accession>
<name>A0ABT7XT39_9NEIS</name>
<dbReference type="EMBL" id="JAUEDK010000048">
    <property type="protein sequence ID" value="MDN0076965.1"/>
    <property type="molecule type" value="Genomic_DNA"/>
</dbReference>
<proteinExistence type="predicted"/>
<protein>
    <submittedName>
        <fullName evidence="1">Uncharacterized protein</fullName>
    </submittedName>
</protein>